<evidence type="ECO:0000313" key="3">
    <source>
        <dbReference type="Proteomes" id="UP000824540"/>
    </source>
</evidence>
<sequence>MGRAHSTVIDREHYSDGAGLQHFDWNIIALGRAYSTVIDTEHYSDGAGLQDYDVSNRHSSRFEASPAPPPAPHCSR</sequence>
<keyword evidence="3" id="KW-1185">Reference proteome</keyword>
<feature type="compositionally biased region" description="Pro residues" evidence="1">
    <location>
        <begin position="66"/>
        <end position="76"/>
    </location>
</feature>
<dbReference type="Proteomes" id="UP000824540">
    <property type="component" value="Unassembled WGS sequence"/>
</dbReference>
<reference evidence="2" key="1">
    <citation type="thesis" date="2021" institute="BYU ScholarsArchive" country="Provo, UT, USA">
        <title>Applications of and Algorithms for Genome Assembly and Genomic Analyses with an Emphasis on Marine Teleosts.</title>
        <authorList>
            <person name="Pickett B.D."/>
        </authorList>
    </citation>
    <scope>NUCLEOTIDE SEQUENCE</scope>
    <source>
        <strain evidence="2">HI-2016</strain>
    </source>
</reference>
<comment type="caution">
    <text evidence="2">The sequence shown here is derived from an EMBL/GenBank/DDBJ whole genome shotgun (WGS) entry which is preliminary data.</text>
</comment>
<proteinExistence type="predicted"/>
<accession>A0A8T2NL16</accession>
<evidence type="ECO:0000313" key="2">
    <source>
        <dbReference type="EMBL" id="KAG9338332.1"/>
    </source>
</evidence>
<name>A0A8T2NL16_9TELE</name>
<protein>
    <submittedName>
        <fullName evidence="2">Uncharacterized protein</fullName>
    </submittedName>
</protein>
<dbReference type="EMBL" id="JAFBMS010000068">
    <property type="protein sequence ID" value="KAG9338332.1"/>
    <property type="molecule type" value="Genomic_DNA"/>
</dbReference>
<organism evidence="2 3">
    <name type="scientific">Albula glossodonta</name>
    <name type="common">roundjaw bonefish</name>
    <dbReference type="NCBI Taxonomy" id="121402"/>
    <lineage>
        <taxon>Eukaryota</taxon>
        <taxon>Metazoa</taxon>
        <taxon>Chordata</taxon>
        <taxon>Craniata</taxon>
        <taxon>Vertebrata</taxon>
        <taxon>Euteleostomi</taxon>
        <taxon>Actinopterygii</taxon>
        <taxon>Neopterygii</taxon>
        <taxon>Teleostei</taxon>
        <taxon>Albuliformes</taxon>
        <taxon>Albulidae</taxon>
        <taxon>Albula</taxon>
    </lineage>
</organism>
<evidence type="ECO:0000256" key="1">
    <source>
        <dbReference type="SAM" id="MobiDB-lite"/>
    </source>
</evidence>
<gene>
    <name evidence="2" type="ORF">JZ751_025889</name>
</gene>
<dbReference type="AlphaFoldDB" id="A0A8T2NL16"/>
<feature type="region of interest" description="Disordered" evidence="1">
    <location>
        <begin position="46"/>
        <end position="76"/>
    </location>
</feature>